<proteinExistence type="predicted"/>
<name>A0ABT3CUF2_9BACT</name>
<evidence type="ECO:0008006" key="4">
    <source>
        <dbReference type="Google" id="ProtNLM"/>
    </source>
</evidence>
<keyword evidence="3" id="KW-1185">Reference proteome</keyword>
<keyword evidence="1" id="KW-0812">Transmembrane</keyword>
<evidence type="ECO:0000313" key="3">
    <source>
        <dbReference type="Proteomes" id="UP001300692"/>
    </source>
</evidence>
<dbReference type="Proteomes" id="UP001300692">
    <property type="component" value="Unassembled WGS sequence"/>
</dbReference>
<accession>A0ABT3CUF2</accession>
<protein>
    <recommendedName>
        <fullName evidence="4">SMODS and SLOG-associating 2TM effector domain-containing protein</fullName>
    </recommendedName>
</protein>
<feature type="transmembrane region" description="Helical" evidence="1">
    <location>
        <begin position="171"/>
        <end position="192"/>
    </location>
</feature>
<organism evidence="2 3">
    <name type="scientific">Reichenbachiella ulvae</name>
    <dbReference type="NCBI Taxonomy" id="2980104"/>
    <lineage>
        <taxon>Bacteria</taxon>
        <taxon>Pseudomonadati</taxon>
        <taxon>Bacteroidota</taxon>
        <taxon>Cytophagia</taxon>
        <taxon>Cytophagales</taxon>
        <taxon>Reichenbachiellaceae</taxon>
        <taxon>Reichenbachiella</taxon>
    </lineage>
</organism>
<dbReference type="RefSeq" id="WP_264138149.1">
    <property type="nucleotide sequence ID" value="NZ_JAOYOD010000001.1"/>
</dbReference>
<comment type="caution">
    <text evidence="2">The sequence shown here is derived from an EMBL/GenBank/DDBJ whole genome shotgun (WGS) entry which is preliminary data.</text>
</comment>
<feature type="transmembrane region" description="Helical" evidence="1">
    <location>
        <begin position="89"/>
        <end position="109"/>
    </location>
</feature>
<sequence length="195" mass="23041">MRINDLLMFWKKRKSNRQEWRFEKFVEENYKNLDIEFLKFSFDQAEKLLIELDRVSEQITDKAHKILGIAITILIICFGYIFSNESEEILTLAAKMSILLSLFSLILLIRPLWSYETHVIGSSPSKIMGVESLLKSKPENQLKNLLYSECQQYQTRITFVSASNNKRHKNVNWAMIFLLLIPLTLIASRLWFWCI</sequence>
<reference evidence="2 3" key="1">
    <citation type="submission" date="2022-10" db="EMBL/GenBank/DDBJ databases">
        <title>Comparative genomics and taxonomic characterization of three novel marine species of genus Reichenbachiella exhibiting antioxidant and polysaccharide degradation activities.</title>
        <authorList>
            <person name="Muhammad N."/>
            <person name="Lee Y.-J."/>
            <person name="Ko J."/>
            <person name="Kim S.-G."/>
        </authorList>
    </citation>
    <scope>NUCLEOTIDE SEQUENCE [LARGE SCALE GENOMIC DNA]</scope>
    <source>
        <strain evidence="2 3">ABR2-5</strain>
    </source>
</reference>
<gene>
    <name evidence="2" type="ORF">N7U62_11665</name>
</gene>
<dbReference type="EMBL" id="JAOYOD010000001">
    <property type="protein sequence ID" value="MCV9387325.1"/>
    <property type="molecule type" value="Genomic_DNA"/>
</dbReference>
<feature type="transmembrane region" description="Helical" evidence="1">
    <location>
        <begin position="66"/>
        <end position="83"/>
    </location>
</feature>
<keyword evidence="1" id="KW-0472">Membrane</keyword>
<evidence type="ECO:0000256" key="1">
    <source>
        <dbReference type="SAM" id="Phobius"/>
    </source>
</evidence>
<keyword evidence="1" id="KW-1133">Transmembrane helix</keyword>
<evidence type="ECO:0000313" key="2">
    <source>
        <dbReference type="EMBL" id="MCV9387325.1"/>
    </source>
</evidence>